<dbReference type="Gene3D" id="3.10.310.50">
    <property type="match status" value="1"/>
</dbReference>
<dbReference type="EMBL" id="SSMC01000001">
    <property type="protein sequence ID" value="THD68773.1"/>
    <property type="molecule type" value="Genomic_DNA"/>
</dbReference>
<dbReference type="Pfam" id="PF04536">
    <property type="entry name" value="TPM_phosphatase"/>
    <property type="match status" value="1"/>
</dbReference>
<organism evidence="2 3">
    <name type="scientific">Robertkochia marina</name>
    <dbReference type="NCBI Taxonomy" id="1227945"/>
    <lineage>
        <taxon>Bacteria</taxon>
        <taxon>Pseudomonadati</taxon>
        <taxon>Bacteroidota</taxon>
        <taxon>Flavobacteriia</taxon>
        <taxon>Flavobacteriales</taxon>
        <taxon>Flavobacteriaceae</taxon>
        <taxon>Robertkochia</taxon>
    </lineage>
</organism>
<proteinExistence type="predicted"/>
<dbReference type="Proteomes" id="UP000305939">
    <property type="component" value="Unassembled WGS sequence"/>
</dbReference>
<reference evidence="2 3" key="1">
    <citation type="submission" date="2019-04" db="EMBL/GenBank/DDBJ databases">
        <title>Draft genome sequence of Robertkochia marina CC-AMO-30D.</title>
        <authorList>
            <person name="Hameed A."/>
            <person name="Lin S.-Y."/>
            <person name="Shahina M."/>
            <person name="Lai W.-A."/>
            <person name="Young C.-C."/>
        </authorList>
    </citation>
    <scope>NUCLEOTIDE SEQUENCE [LARGE SCALE GENOMIC DNA]</scope>
    <source>
        <strain evidence="2 3">CC-AMO-30D</strain>
    </source>
</reference>
<protein>
    <submittedName>
        <fullName evidence="2">TPM domain-containing protein</fullName>
    </submittedName>
</protein>
<accession>A0A4S3M1B8</accession>
<comment type="caution">
    <text evidence="2">The sequence shown here is derived from an EMBL/GenBank/DDBJ whole genome shotgun (WGS) entry which is preliminary data.</text>
</comment>
<dbReference type="RefSeq" id="WP_136334262.1">
    <property type="nucleotide sequence ID" value="NZ_QXMP01000007.1"/>
</dbReference>
<feature type="domain" description="TPM" evidence="1">
    <location>
        <begin position="5"/>
        <end position="120"/>
    </location>
</feature>
<dbReference type="OrthoDB" id="9786161at2"/>
<dbReference type="PANTHER" id="PTHR30373:SF8">
    <property type="entry name" value="BLL7265 PROTEIN"/>
    <property type="match status" value="1"/>
</dbReference>
<dbReference type="PANTHER" id="PTHR30373">
    <property type="entry name" value="UPF0603 PROTEIN YGCG"/>
    <property type="match status" value="1"/>
</dbReference>
<dbReference type="InterPro" id="IPR007621">
    <property type="entry name" value="TPM_dom"/>
</dbReference>
<gene>
    <name evidence="2" type="ORF">E7Z59_00125</name>
</gene>
<sequence>MSEVEDFLSKEDEKVIVEAIRKAEKTTSGEIRVHLEPTTDEDPLKHAADVFHELGMDQTEARNGVLIYIAVEAHKFVIYGDKGIYEKVPHDFWDSTRDEMQLYFRNGHFREGIIAGVLHAGEQLQKYFPWDRNDANELSDEVSRG</sequence>
<evidence type="ECO:0000313" key="2">
    <source>
        <dbReference type="EMBL" id="THD68773.1"/>
    </source>
</evidence>
<evidence type="ECO:0000259" key="1">
    <source>
        <dbReference type="Pfam" id="PF04536"/>
    </source>
</evidence>
<evidence type="ECO:0000313" key="3">
    <source>
        <dbReference type="Proteomes" id="UP000305939"/>
    </source>
</evidence>
<name>A0A4S3M1B8_9FLAO</name>
<keyword evidence="3" id="KW-1185">Reference proteome</keyword>
<dbReference type="AlphaFoldDB" id="A0A4S3M1B8"/>